<dbReference type="HOGENOM" id="CLU_1721898_0_0_1"/>
<name>E5R0D0_ARTGP</name>
<dbReference type="EMBL" id="DS989822">
    <property type="protein sequence ID" value="EFQ98326.1"/>
    <property type="molecule type" value="Genomic_DNA"/>
</dbReference>
<proteinExistence type="predicted"/>
<feature type="compositionally biased region" description="Basic and acidic residues" evidence="1">
    <location>
        <begin position="83"/>
        <end position="92"/>
    </location>
</feature>
<evidence type="ECO:0000256" key="1">
    <source>
        <dbReference type="SAM" id="MobiDB-lite"/>
    </source>
</evidence>
<keyword evidence="3" id="KW-1185">Reference proteome</keyword>
<dbReference type="InParanoid" id="E5R0D0"/>
<dbReference type="Proteomes" id="UP000002669">
    <property type="component" value="Unassembled WGS sequence"/>
</dbReference>
<protein>
    <submittedName>
        <fullName evidence="2">Uncharacterized protein</fullName>
    </submittedName>
</protein>
<organism evidence="3">
    <name type="scientific">Arthroderma gypseum (strain ATCC MYA-4604 / CBS 118893)</name>
    <name type="common">Microsporum gypseum</name>
    <dbReference type="NCBI Taxonomy" id="535722"/>
    <lineage>
        <taxon>Eukaryota</taxon>
        <taxon>Fungi</taxon>
        <taxon>Dikarya</taxon>
        <taxon>Ascomycota</taxon>
        <taxon>Pezizomycotina</taxon>
        <taxon>Eurotiomycetes</taxon>
        <taxon>Eurotiomycetidae</taxon>
        <taxon>Onygenales</taxon>
        <taxon>Arthrodermataceae</taxon>
        <taxon>Nannizzia</taxon>
    </lineage>
</organism>
<dbReference type="GeneID" id="10032604"/>
<sequence length="152" mass="16664">MVSWAGCISGMVQRKRAPESDRMRFTARVLVETAAVVSFQGSSRREDADFAAMKASVGGTEQTRTECRKLFRLVEPTTSTHQPRVEGDRDSDGDGDDGEAGKVRLIFGFFWDTSMSPVSAISSICLEIGHHHIWSILEPFVLLGEASALRAS</sequence>
<feature type="region of interest" description="Disordered" evidence="1">
    <location>
        <begin position="73"/>
        <end position="97"/>
    </location>
</feature>
<reference evidence="3" key="1">
    <citation type="journal article" date="2012" name="MBio">
        <title>Comparative genome analysis of Trichophyton rubrum and related dermatophytes reveals candidate genes involved in infection.</title>
        <authorList>
            <person name="Martinez D.A."/>
            <person name="Oliver B.G."/>
            <person name="Graeser Y."/>
            <person name="Goldberg J.M."/>
            <person name="Li W."/>
            <person name="Martinez-Rossi N.M."/>
            <person name="Monod M."/>
            <person name="Shelest E."/>
            <person name="Barton R.C."/>
            <person name="Birch E."/>
            <person name="Brakhage A.A."/>
            <person name="Chen Z."/>
            <person name="Gurr S.J."/>
            <person name="Heiman D."/>
            <person name="Heitman J."/>
            <person name="Kosti I."/>
            <person name="Rossi A."/>
            <person name="Saif S."/>
            <person name="Samalova M."/>
            <person name="Saunders C.W."/>
            <person name="Shea T."/>
            <person name="Summerbell R.C."/>
            <person name="Xu J."/>
            <person name="Young S."/>
            <person name="Zeng Q."/>
            <person name="Birren B.W."/>
            <person name="Cuomo C.A."/>
            <person name="White T.C."/>
        </authorList>
    </citation>
    <scope>NUCLEOTIDE SEQUENCE [LARGE SCALE GENOMIC DNA]</scope>
    <source>
        <strain evidence="3">ATCC MYA-4604 / CBS 118893</strain>
    </source>
</reference>
<dbReference type="VEuPathDB" id="FungiDB:MGYG_01359"/>
<evidence type="ECO:0000313" key="2">
    <source>
        <dbReference type="EMBL" id="EFQ98326.1"/>
    </source>
</evidence>
<dbReference type="RefSeq" id="XP_003177278.1">
    <property type="nucleotide sequence ID" value="XM_003177230.1"/>
</dbReference>
<evidence type="ECO:0000313" key="3">
    <source>
        <dbReference type="Proteomes" id="UP000002669"/>
    </source>
</evidence>
<gene>
    <name evidence="2" type="ORF">MGYG_01359</name>
</gene>
<dbReference type="AlphaFoldDB" id="E5R0D0"/>
<accession>E5R0D0</accession>